<protein>
    <submittedName>
        <fullName evidence="6">Glycosyltransferase, group 2 family protein</fullName>
        <ecNumber evidence="6">2.4.-.-</ecNumber>
    </submittedName>
</protein>
<evidence type="ECO:0000256" key="3">
    <source>
        <dbReference type="ARBA" id="ARBA00022676"/>
    </source>
</evidence>
<reference evidence="6 7" key="1">
    <citation type="submission" date="2009-01" db="EMBL/GenBank/DDBJ databases">
        <authorList>
            <person name="Fulton L."/>
            <person name="Clifton S."/>
            <person name="Fulton B."/>
            <person name="Xu J."/>
            <person name="Minx P."/>
            <person name="Pepin K.H."/>
            <person name="Johnson M."/>
            <person name="Bhonagiri V."/>
            <person name="Nash W.E."/>
            <person name="Mardis E.R."/>
            <person name="Wilson R.K."/>
        </authorList>
    </citation>
    <scope>NUCLEOTIDE SEQUENCE [LARGE SCALE GENOMIC DNA]</scope>
    <source>
        <strain evidence="6 7">DSM 5476</strain>
    </source>
</reference>
<keyword evidence="7" id="KW-1185">Reference proteome</keyword>
<dbReference type="GO" id="GO:0016757">
    <property type="term" value="F:glycosyltransferase activity"/>
    <property type="evidence" value="ECO:0007669"/>
    <property type="project" value="UniProtKB-KW"/>
</dbReference>
<dbReference type="SUPFAM" id="SSF53448">
    <property type="entry name" value="Nucleotide-diphospho-sugar transferases"/>
    <property type="match status" value="1"/>
</dbReference>
<proteinExistence type="inferred from homology"/>
<dbReference type="HOGENOM" id="CLU_023845_2_1_9"/>
<dbReference type="eggNOG" id="COG1216">
    <property type="taxonomic scope" value="Bacteria"/>
</dbReference>
<reference evidence="6 7" key="2">
    <citation type="submission" date="2009-02" db="EMBL/GenBank/DDBJ databases">
        <title>Draft genome sequence of Clostridium methylpentosum (DSM 5476).</title>
        <authorList>
            <person name="Sudarsanam P."/>
            <person name="Ley R."/>
            <person name="Guruge J."/>
            <person name="Turnbaugh P.J."/>
            <person name="Mahowald M."/>
            <person name="Liep D."/>
            <person name="Gordon J."/>
        </authorList>
    </citation>
    <scope>NUCLEOTIDE SEQUENCE [LARGE SCALE GENOMIC DNA]</scope>
    <source>
        <strain evidence="6 7">DSM 5476</strain>
    </source>
</reference>
<organism evidence="6 7">
    <name type="scientific">[Clostridium] methylpentosum DSM 5476</name>
    <dbReference type="NCBI Taxonomy" id="537013"/>
    <lineage>
        <taxon>Bacteria</taxon>
        <taxon>Bacillati</taxon>
        <taxon>Bacillota</taxon>
        <taxon>Clostridia</taxon>
        <taxon>Eubacteriales</taxon>
        <taxon>Oscillospiraceae</taxon>
        <taxon>Oscillospiraceae incertae sedis</taxon>
    </lineage>
</organism>
<dbReference type="EC" id="2.4.-.-" evidence="6"/>
<dbReference type="Pfam" id="PF00535">
    <property type="entry name" value="Glycos_transf_2"/>
    <property type="match status" value="1"/>
</dbReference>
<evidence type="ECO:0000256" key="2">
    <source>
        <dbReference type="ARBA" id="ARBA00006739"/>
    </source>
</evidence>
<evidence type="ECO:0000313" key="6">
    <source>
        <dbReference type="EMBL" id="EEG30569.1"/>
    </source>
</evidence>
<dbReference type="InterPro" id="IPR001173">
    <property type="entry name" value="Glyco_trans_2-like"/>
</dbReference>
<comment type="similarity">
    <text evidence="2">Belongs to the glycosyltransferase 2 family.</text>
</comment>
<comment type="caution">
    <text evidence="6">The sequence shown here is derived from an EMBL/GenBank/DDBJ whole genome shotgun (WGS) entry which is preliminary data.</text>
</comment>
<accession>C0ED56</accession>
<dbReference type="PANTHER" id="PTHR43179">
    <property type="entry name" value="RHAMNOSYLTRANSFERASE WBBL"/>
    <property type="match status" value="1"/>
</dbReference>
<gene>
    <name evidence="6" type="ORF">CLOSTMETH_01782</name>
</gene>
<comment type="pathway">
    <text evidence="1">Cell wall biogenesis; cell wall polysaccharide biosynthesis.</text>
</comment>
<dbReference type="Gene3D" id="3.90.550.10">
    <property type="entry name" value="Spore Coat Polysaccharide Biosynthesis Protein SpsA, Chain A"/>
    <property type="match status" value="1"/>
</dbReference>
<dbReference type="Proteomes" id="UP000003340">
    <property type="component" value="Unassembled WGS sequence"/>
</dbReference>
<evidence type="ECO:0000259" key="5">
    <source>
        <dbReference type="Pfam" id="PF00535"/>
    </source>
</evidence>
<evidence type="ECO:0000313" key="7">
    <source>
        <dbReference type="Proteomes" id="UP000003340"/>
    </source>
</evidence>
<evidence type="ECO:0000256" key="1">
    <source>
        <dbReference type="ARBA" id="ARBA00004776"/>
    </source>
</evidence>
<name>C0ED56_9FIRM</name>
<dbReference type="STRING" id="537013.CLOSTMETH_01782"/>
<evidence type="ECO:0000256" key="4">
    <source>
        <dbReference type="ARBA" id="ARBA00022679"/>
    </source>
</evidence>
<feature type="domain" description="Glycosyltransferase 2-like" evidence="5">
    <location>
        <begin position="6"/>
        <end position="138"/>
    </location>
</feature>
<keyword evidence="3 6" id="KW-0328">Glycosyltransferase</keyword>
<dbReference type="InterPro" id="IPR029044">
    <property type="entry name" value="Nucleotide-diphossugar_trans"/>
</dbReference>
<dbReference type="EMBL" id="ACEC01000060">
    <property type="protein sequence ID" value="EEG30569.1"/>
    <property type="molecule type" value="Genomic_DNA"/>
</dbReference>
<dbReference type="AlphaFoldDB" id="C0ED56"/>
<dbReference type="PANTHER" id="PTHR43179:SF12">
    <property type="entry name" value="GALACTOFURANOSYLTRANSFERASE GLFT2"/>
    <property type="match status" value="1"/>
</dbReference>
<keyword evidence="4 6" id="KW-0808">Transferase</keyword>
<sequence length="289" mass="33643">MKKVNIVVVTFNRKELLLRLLKRLVEQSFQPNKIIVIDNASTDGTPEYVSEFVSAHEQLIHYCRLKTNTGGSGGFHTGVKLAYEMDADYIWGMDDDALPDRRALEVLVETAQTRDEKSCFVSYTTPKTDPDTLAQIKETKPELISKRTFLFLGFFLPRVLVEEIGFPREDLFIYFDDIDYSTKAFLAGYQIYQVRDSILEHPDMMQETKRFNILGKKFTIQKMPKWKWYYYMRNGILVFPPSQQENKLFYKYHVKRLIGVLFAYPSCFPAAWKGYRDGKKGVTGKNEAL</sequence>